<dbReference type="KEGG" id="mcs:DR90_937"/>
<name>A0A3A9LCC8_MORCA</name>
<evidence type="ECO:0000313" key="5">
    <source>
        <dbReference type="Proteomes" id="UP000280228"/>
    </source>
</evidence>
<keyword evidence="4" id="KW-1185">Reference proteome</keyword>
<dbReference type="AlphaFoldDB" id="A0A3A9LCC8"/>
<feature type="region of interest" description="Disordered" evidence="1">
    <location>
        <begin position="61"/>
        <end position="80"/>
    </location>
</feature>
<dbReference type="Proteomes" id="UP000280228">
    <property type="component" value="Chromosome"/>
</dbReference>
<dbReference type="KEGG" id="mcat:MC25239_00944"/>
<organism evidence="2 5">
    <name type="scientific">Moraxella catarrhalis</name>
    <name type="common">Branhamella catarrhalis</name>
    <dbReference type="NCBI Taxonomy" id="480"/>
    <lineage>
        <taxon>Bacteria</taxon>
        <taxon>Pseudomonadati</taxon>
        <taxon>Pseudomonadota</taxon>
        <taxon>Gammaproteobacteria</taxon>
        <taxon>Moraxellales</taxon>
        <taxon>Moraxellaceae</taxon>
        <taxon>Moraxella</taxon>
    </lineage>
</organism>
<dbReference type="RefSeq" id="WP_003658164.1">
    <property type="nucleotide sequence ID" value="NZ_CP007669.1"/>
</dbReference>
<proteinExistence type="predicted"/>
<dbReference type="EMBL" id="RYER01000003">
    <property type="protein sequence ID" value="RUO17727.1"/>
    <property type="molecule type" value="Genomic_DNA"/>
</dbReference>
<reference evidence="4 5" key="1">
    <citation type="submission" date="2018-12" db="EMBL/GenBank/DDBJ databases">
        <title>Persistence of Moraxella catarrhalis in Chronic Obstructive Pulmonary Disease and Regulation of the Hag/MID Adhesin.</title>
        <authorList>
            <person name="Murphy T."/>
            <person name="Zhao X."/>
            <person name="Vyas G."/>
            <person name="Aluvathingal J."/>
            <person name="Nadendla S."/>
            <person name="Tallon L."/>
            <person name="Tettelin H."/>
        </authorList>
    </citation>
    <scope>NUCLEOTIDE SEQUENCE [LARGE SCALE GENOMIC DNA]</scope>
    <source>
        <strain evidence="3 4">173P27B1</strain>
        <strain evidence="2 5">46P58B1</strain>
    </source>
</reference>
<dbReference type="Proteomes" id="UP000268436">
    <property type="component" value="Unassembled WGS sequence"/>
</dbReference>
<evidence type="ECO:0000256" key="1">
    <source>
        <dbReference type="SAM" id="MobiDB-lite"/>
    </source>
</evidence>
<evidence type="ECO:0000313" key="2">
    <source>
        <dbReference type="EMBL" id="AZQ93163.1"/>
    </source>
</evidence>
<evidence type="ECO:0000313" key="3">
    <source>
        <dbReference type="EMBL" id="RUO17727.1"/>
    </source>
</evidence>
<evidence type="ECO:0000313" key="4">
    <source>
        <dbReference type="Proteomes" id="UP000268436"/>
    </source>
</evidence>
<accession>A0A3A9LCC8</accession>
<sequence length="80" mass="9366">MERILYFTDDFSQENQAYAKQHGLIIRNAKAYGAVDYLEQCDKVCGQVPIAYEHLPRFELDDNVSDDDTKPKRTRKPKEE</sequence>
<gene>
    <name evidence="2" type="ORF">EJK53_1066</name>
    <name evidence="3" type="ORF">EJK54_1243</name>
</gene>
<protein>
    <submittedName>
        <fullName evidence="2">Uncharacterized protein</fullName>
    </submittedName>
</protein>
<dbReference type="EMBL" id="CP034662">
    <property type="protein sequence ID" value="AZQ93163.1"/>
    <property type="molecule type" value="Genomic_DNA"/>
</dbReference>
<feature type="compositionally biased region" description="Basic and acidic residues" evidence="1">
    <location>
        <begin position="67"/>
        <end position="80"/>
    </location>
</feature>